<dbReference type="STRING" id="273063.STK_00980"/>
<protein>
    <submittedName>
        <fullName evidence="4">Glutamate dehydrogenase</fullName>
    </submittedName>
</protein>
<dbReference type="Pfam" id="PF02812">
    <property type="entry name" value="ELFV_dehydrog_N"/>
    <property type="match status" value="1"/>
</dbReference>
<evidence type="ECO:0000259" key="3">
    <source>
        <dbReference type="Pfam" id="PF02812"/>
    </source>
</evidence>
<gene>
    <name evidence="4" type="primary">ST0098</name>
    <name evidence="4" type="ordered locus">STK_00980</name>
</gene>
<dbReference type="InterPro" id="IPR046346">
    <property type="entry name" value="Aminoacid_DH-like_N_sf"/>
</dbReference>
<dbReference type="Proteomes" id="UP000001015">
    <property type="component" value="Chromosome"/>
</dbReference>
<sequence>MQYSGILGPYAGGVIFSEEMDLDTLIDLTTISFIRNILFNLPLGSYIGCICAPRSQDKKILTLQYINYVRNNIDEDILIPDEGTEDMSELFYEIANIDEKYITNIIYTDYLSYSIGIAILLKFTLKGNFNVKIGILGSKPASTTLFSLLESLGSGDCSHAVMKFESYL</sequence>
<reference evidence="5" key="1">
    <citation type="journal article" date="2001" name="DNA Res.">
        <title>Complete genome sequence of an aerobic thermoacidophilic Crenarchaeon, Sulfolobus tokodaii strain7.</title>
        <authorList>
            <person name="Kawarabayasi Y."/>
            <person name="Hino Y."/>
            <person name="Horikawa H."/>
            <person name="Jin-no K."/>
            <person name="Takahashi M."/>
            <person name="Sekine M."/>
            <person name="Baba S."/>
            <person name="Ankai A."/>
            <person name="Kosugi H."/>
            <person name="Hosoyama A."/>
            <person name="Fukui S."/>
            <person name="Nagai Y."/>
            <person name="Nishijima K."/>
            <person name="Otsuka R."/>
            <person name="Nakazawa H."/>
            <person name="Takamiya M."/>
            <person name="Kato Y."/>
            <person name="Yoshizawa T."/>
            <person name="Tanaka T."/>
            <person name="Kudoh Y."/>
            <person name="Yamazaki J."/>
            <person name="Kushida N."/>
            <person name="Oguchi A."/>
            <person name="Aoki K."/>
            <person name="Masuda S."/>
            <person name="Yanagii M."/>
            <person name="Nishimura M."/>
            <person name="Yamagishi A."/>
            <person name="Oshima T."/>
            <person name="Kikuchi H."/>
        </authorList>
    </citation>
    <scope>NUCLEOTIDE SEQUENCE [LARGE SCALE GENOMIC DNA]</scope>
    <source>
        <strain evidence="5">DSM 16993 / JCM 10545 / NBRC 100140 / 7</strain>
    </source>
</reference>
<name>Q976U1_SULTO</name>
<dbReference type="InterPro" id="IPR006097">
    <property type="entry name" value="Glu/Leu/Phe/Val/Trp_DH_dimer"/>
</dbReference>
<dbReference type="PATRIC" id="fig|273063.9.peg.123"/>
<keyword evidence="2" id="KW-0560">Oxidoreductase</keyword>
<accession>Q976U1</accession>
<comment type="similarity">
    <text evidence="1">Belongs to the Glu/Leu/Phe/Val dehydrogenases family.</text>
</comment>
<evidence type="ECO:0000256" key="2">
    <source>
        <dbReference type="ARBA" id="ARBA00023002"/>
    </source>
</evidence>
<organism evidence="4 5">
    <name type="scientific">Sulfurisphaera tokodaii (strain DSM 16993 / JCM 10545 / NBRC 100140 / 7)</name>
    <name type="common">Sulfolobus tokodaii</name>
    <dbReference type="NCBI Taxonomy" id="273063"/>
    <lineage>
        <taxon>Archaea</taxon>
        <taxon>Thermoproteota</taxon>
        <taxon>Thermoprotei</taxon>
        <taxon>Sulfolobales</taxon>
        <taxon>Sulfolobaceae</taxon>
        <taxon>Sulfurisphaera</taxon>
    </lineage>
</organism>
<dbReference type="OrthoDB" id="32052at183924"/>
<dbReference type="SUPFAM" id="SSF53223">
    <property type="entry name" value="Aminoacid dehydrogenase-like, N-terminal domain"/>
    <property type="match status" value="1"/>
</dbReference>
<evidence type="ECO:0000313" key="4">
    <source>
        <dbReference type="EMBL" id="BAB65055.1"/>
    </source>
</evidence>
<keyword evidence="5" id="KW-1185">Reference proteome</keyword>
<dbReference type="eggNOG" id="arCOG01352">
    <property type="taxonomic scope" value="Archaea"/>
</dbReference>
<proteinExistence type="inferred from homology"/>
<dbReference type="Gene3D" id="3.40.50.10860">
    <property type="entry name" value="Leucine Dehydrogenase, chain A, domain 1"/>
    <property type="match status" value="1"/>
</dbReference>
<dbReference type="EMBL" id="BA000023">
    <property type="protein sequence ID" value="BAB65055.1"/>
    <property type="molecule type" value="Genomic_DNA"/>
</dbReference>
<feature type="domain" description="Glutamate/phenylalanine/leucine/valine/L-tryptophan dehydrogenase dimerisation" evidence="3">
    <location>
        <begin position="1"/>
        <end position="86"/>
    </location>
</feature>
<dbReference type="GO" id="GO:0006520">
    <property type="term" value="P:amino acid metabolic process"/>
    <property type="evidence" value="ECO:0007669"/>
    <property type="project" value="InterPro"/>
</dbReference>
<evidence type="ECO:0000313" key="5">
    <source>
        <dbReference type="Proteomes" id="UP000001015"/>
    </source>
</evidence>
<dbReference type="KEGG" id="sto:STK_00980"/>
<dbReference type="GO" id="GO:0016491">
    <property type="term" value="F:oxidoreductase activity"/>
    <property type="evidence" value="ECO:0007669"/>
    <property type="project" value="UniProtKB-KW"/>
</dbReference>
<dbReference type="AlphaFoldDB" id="Q976U1"/>
<evidence type="ECO:0000256" key="1">
    <source>
        <dbReference type="ARBA" id="ARBA00006382"/>
    </source>
</evidence>